<dbReference type="KEGG" id="nah:F5544_10790"/>
<dbReference type="EMBL" id="CP046172">
    <property type="protein sequence ID" value="QIS10053.1"/>
    <property type="molecule type" value="Genomic_DNA"/>
</dbReference>
<dbReference type="Pfam" id="PF06722">
    <property type="entry name" value="EryCIII-like_C"/>
    <property type="match status" value="1"/>
</dbReference>
<evidence type="ECO:0000313" key="7">
    <source>
        <dbReference type="Proteomes" id="UP000503540"/>
    </source>
</evidence>
<comment type="similarity">
    <text evidence="1">Belongs to the glycosyltransferase 28 family.</text>
</comment>
<keyword evidence="7" id="KW-1185">Reference proteome</keyword>
<dbReference type="Proteomes" id="UP000503540">
    <property type="component" value="Chromosome"/>
</dbReference>
<sequence length="403" mass="43003">MRVLFTSFAWPSHYYPMAPLGWALRAAGHEVRVASTPALTETIIQTGLPAVSVGTDIDIAGRSKRGELGDWHNEKRWPTDQDKLNAGQQTLITNIANMMFEVAGAMSGDLVDFARAWQPDLLIHDPQTFAGPVAAQALGIPSLAHMAGSPSAPGLKLQESGTPPPPGWGELFARFGVEPRMGPSAWIDPCPPSMRKPAAAARLSVRYVPFNAPGVEPAWLLERSARPRVCITWGTSTVRMMSSGMTELLHQAIDAVTGLDVDVVLAVTAATRRELGTIPPGVRVAESLPLYMLMPSCQAIVHQGGVGTALTAALYGVPQLSVTQIPEQMITGDVFAASGAGRHLLHNESTVERIRAHVVALLEDQSCRDGADRLRAEMLAMPTPAELVPDLLEAAAGHALAPR</sequence>
<dbReference type="GO" id="GO:0008194">
    <property type="term" value="F:UDP-glycosyltransferase activity"/>
    <property type="evidence" value="ECO:0007669"/>
    <property type="project" value="InterPro"/>
</dbReference>
<reference evidence="6 7" key="1">
    <citation type="journal article" date="2019" name="ACS Chem. Biol.">
        <title>Identification and Mobilization of a Cryptic Antibiotic Biosynthesis Gene Locus from a Human-Pathogenic Nocardia Isolate.</title>
        <authorList>
            <person name="Herisse M."/>
            <person name="Ishida K."/>
            <person name="Porter J.L."/>
            <person name="Howden B."/>
            <person name="Hertweck C."/>
            <person name="Stinear T.P."/>
            <person name="Pidot S.J."/>
        </authorList>
    </citation>
    <scope>NUCLEOTIDE SEQUENCE [LARGE SCALE GENOMIC DNA]</scope>
    <source>
        <strain evidence="6 7">AUSMDU00012717</strain>
    </source>
</reference>
<dbReference type="PANTHER" id="PTHR48050:SF13">
    <property type="entry name" value="STEROL 3-BETA-GLUCOSYLTRANSFERASE UGT80A2"/>
    <property type="match status" value="1"/>
</dbReference>
<evidence type="ECO:0000256" key="2">
    <source>
        <dbReference type="ARBA" id="ARBA00022676"/>
    </source>
</evidence>
<dbReference type="CDD" id="cd03784">
    <property type="entry name" value="GT1_Gtf-like"/>
    <property type="match status" value="1"/>
</dbReference>
<dbReference type="InterPro" id="IPR048284">
    <property type="entry name" value="EryCIII-like_N"/>
</dbReference>
<dbReference type="GO" id="GO:0017000">
    <property type="term" value="P:antibiotic biosynthetic process"/>
    <property type="evidence" value="ECO:0007669"/>
    <property type="project" value="UniProtKB-ARBA"/>
</dbReference>
<dbReference type="SUPFAM" id="SSF53756">
    <property type="entry name" value="UDP-Glycosyltransferase/glycogen phosphorylase"/>
    <property type="match status" value="1"/>
</dbReference>
<dbReference type="GO" id="GO:0016758">
    <property type="term" value="F:hexosyltransferase activity"/>
    <property type="evidence" value="ECO:0007669"/>
    <property type="project" value="UniProtKB-ARBA"/>
</dbReference>
<dbReference type="AlphaFoldDB" id="A0A6G9YAI2"/>
<feature type="domain" description="Erythromycin biosynthesis protein CIII-like C-terminal" evidence="4">
    <location>
        <begin position="252"/>
        <end position="393"/>
    </location>
</feature>
<gene>
    <name evidence="6" type="ORF">F5544_10790</name>
</gene>
<protein>
    <submittedName>
        <fullName evidence="6">DUF1205 domain-containing protein</fullName>
    </submittedName>
</protein>
<dbReference type="InterPro" id="IPR002213">
    <property type="entry name" value="UDP_glucos_trans"/>
</dbReference>
<evidence type="ECO:0000313" key="6">
    <source>
        <dbReference type="EMBL" id="QIS10053.1"/>
    </source>
</evidence>
<dbReference type="Pfam" id="PF21036">
    <property type="entry name" value="EryCIII-like_N"/>
    <property type="match status" value="1"/>
</dbReference>
<name>A0A6G9YAI2_9NOCA</name>
<feature type="domain" description="Erythromycin biosynthesis protein CIII-like N-terminal" evidence="5">
    <location>
        <begin position="22"/>
        <end position="234"/>
    </location>
</feature>
<accession>A0A6G9YAI2</accession>
<proteinExistence type="inferred from homology"/>
<dbReference type="InterPro" id="IPR050426">
    <property type="entry name" value="Glycosyltransferase_28"/>
</dbReference>
<dbReference type="InterPro" id="IPR010610">
    <property type="entry name" value="EryCIII-like_C"/>
</dbReference>
<dbReference type="RefSeq" id="WP_167473085.1">
    <property type="nucleotide sequence ID" value="NZ_CP046172.1"/>
</dbReference>
<evidence type="ECO:0000259" key="4">
    <source>
        <dbReference type="Pfam" id="PF06722"/>
    </source>
</evidence>
<evidence type="ECO:0000256" key="3">
    <source>
        <dbReference type="ARBA" id="ARBA00022679"/>
    </source>
</evidence>
<evidence type="ECO:0000259" key="5">
    <source>
        <dbReference type="Pfam" id="PF21036"/>
    </source>
</evidence>
<dbReference type="PANTHER" id="PTHR48050">
    <property type="entry name" value="STEROL 3-BETA-GLUCOSYLTRANSFERASE"/>
    <property type="match status" value="1"/>
</dbReference>
<organism evidence="6 7">
    <name type="scientific">Nocardia arthritidis</name>
    <dbReference type="NCBI Taxonomy" id="228602"/>
    <lineage>
        <taxon>Bacteria</taxon>
        <taxon>Bacillati</taxon>
        <taxon>Actinomycetota</taxon>
        <taxon>Actinomycetes</taxon>
        <taxon>Mycobacteriales</taxon>
        <taxon>Nocardiaceae</taxon>
        <taxon>Nocardia</taxon>
    </lineage>
</organism>
<evidence type="ECO:0000256" key="1">
    <source>
        <dbReference type="ARBA" id="ARBA00006962"/>
    </source>
</evidence>
<keyword evidence="3" id="KW-0808">Transferase</keyword>
<dbReference type="Gene3D" id="3.40.50.2000">
    <property type="entry name" value="Glycogen Phosphorylase B"/>
    <property type="match status" value="2"/>
</dbReference>
<keyword evidence="2" id="KW-0328">Glycosyltransferase</keyword>